<geneLocation type="plasmid" evidence="8">
    <name>1 dna</name>
</geneLocation>
<comment type="subcellular location">
    <subcellularLocation>
        <location evidence="1">Membrane</location>
        <topology evidence="1">Single-pass membrane protein</topology>
    </subcellularLocation>
</comment>
<evidence type="ECO:0000256" key="4">
    <source>
        <dbReference type="ARBA" id="ARBA00023136"/>
    </source>
</evidence>
<dbReference type="GO" id="GO:0016020">
    <property type="term" value="C:membrane"/>
    <property type="evidence" value="ECO:0007669"/>
    <property type="project" value="UniProtKB-SubCell"/>
</dbReference>
<feature type="domain" description="Bacterial virulence protein VirB8" evidence="6">
    <location>
        <begin position="42"/>
        <end position="229"/>
    </location>
</feature>
<dbReference type="Proteomes" id="UP000316473">
    <property type="component" value="Plasmid plasmid 1"/>
</dbReference>
<gene>
    <name evidence="7" type="ORF">Nstercoris_02326</name>
</gene>
<feature type="transmembrane region" description="Helical" evidence="5">
    <location>
        <begin position="40"/>
        <end position="62"/>
    </location>
</feature>
<dbReference type="Pfam" id="PF04335">
    <property type="entry name" value="VirB8"/>
    <property type="match status" value="1"/>
</dbReference>
<evidence type="ECO:0000256" key="3">
    <source>
        <dbReference type="ARBA" id="ARBA00022989"/>
    </source>
</evidence>
<protein>
    <submittedName>
        <fullName evidence="7">Type IV secretion system protein virB8</fullName>
    </submittedName>
</protein>
<dbReference type="CDD" id="cd16424">
    <property type="entry name" value="VirB8"/>
    <property type="match status" value="1"/>
</dbReference>
<dbReference type="InterPro" id="IPR007430">
    <property type="entry name" value="VirB8"/>
</dbReference>
<dbReference type="SUPFAM" id="SSF54427">
    <property type="entry name" value="NTF2-like"/>
    <property type="match status" value="1"/>
</dbReference>
<evidence type="ECO:0000313" key="8">
    <source>
        <dbReference type="Proteomes" id="UP000316473"/>
    </source>
</evidence>
<evidence type="ECO:0000259" key="6">
    <source>
        <dbReference type="Pfam" id="PF04335"/>
    </source>
</evidence>
<dbReference type="AlphaFoldDB" id="A0A4Y1YSC2"/>
<sequence length="235" mass="26451">MKKENTKNLGDITPNDDLRDVTWEAELNANLRNSLTRHVALNYVLACAVVALAIAMAVLVPLKQLVPYVVRVDNLTGATTIGQTVQDYVAESELADKHWVNKFVVARERYNYYLIQDDYNTVKSLAGDIPWKEYNGLFDGPQALDKQLGKNIALSPKIISISLTETNGQKFATVRFSVEQRDLRAKNTHTTHKVATLRYEYESSLFISEQEAIDNPFGFTVLGYQTDDEFIGGDQ</sequence>
<dbReference type="EMBL" id="AP019756">
    <property type="protein sequence ID" value="BBL36047.1"/>
    <property type="molecule type" value="Genomic_DNA"/>
</dbReference>
<organism evidence="7 8">
    <name type="scientific">Nitrosomonas stercoris</name>
    <dbReference type="NCBI Taxonomy" id="1444684"/>
    <lineage>
        <taxon>Bacteria</taxon>
        <taxon>Pseudomonadati</taxon>
        <taxon>Pseudomonadota</taxon>
        <taxon>Betaproteobacteria</taxon>
        <taxon>Nitrosomonadales</taxon>
        <taxon>Nitrosomonadaceae</taxon>
        <taxon>Nitrosomonas</taxon>
    </lineage>
</organism>
<dbReference type="Gene3D" id="3.10.450.230">
    <property type="entry name" value="VirB8 protein"/>
    <property type="match status" value="1"/>
</dbReference>
<evidence type="ECO:0000256" key="1">
    <source>
        <dbReference type="ARBA" id="ARBA00004167"/>
    </source>
</evidence>
<keyword evidence="2 5" id="KW-0812">Transmembrane</keyword>
<reference evidence="7 8" key="1">
    <citation type="submission" date="2019-06" db="EMBL/GenBank/DDBJ databases">
        <title>Nitrosomonas stercoris KYUHI-S whole genome shotgun sequence.</title>
        <authorList>
            <person name="Nakagawa T."/>
            <person name="Tsuchiya Y."/>
            <person name="Takahashi R."/>
        </authorList>
    </citation>
    <scope>NUCLEOTIDE SEQUENCE [LARGE SCALE GENOMIC DNA]</scope>
    <source>
        <strain evidence="7 8">KYUHI-S</strain>
        <plasmid evidence="8">1 dna</plasmid>
    </source>
</reference>
<name>A0A4Y1YSC2_9PROT</name>
<evidence type="ECO:0000256" key="2">
    <source>
        <dbReference type="ARBA" id="ARBA00022692"/>
    </source>
</evidence>
<dbReference type="KEGG" id="nst:Nstercoris_02326"/>
<dbReference type="InterPro" id="IPR032710">
    <property type="entry name" value="NTF2-like_dom_sf"/>
</dbReference>
<evidence type="ECO:0000256" key="5">
    <source>
        <dbReference type="SAM" id="Phobius"/>
    </source>
</evidence>
<keyword evidence="8" id="KW-1185">Reference proteome</keyword>
<keyword evidence="3 5" id="KW-1133">Transmembrane helix</keyword>
<proteinExistence type="predicted"/>
<accession>A0A4Y1YSC2</accession>
<keyword evidence="7" id="KW-0614">Plasmid</keyword>
<evidence type="ECO:0000313" key="7">
    <source>
        <dbReference type="EMBL" id="BBL36047.1"/>
    </source>
</evidence>
<keyword evidence="4 5" id="KW-0472">Membrane</keyword>